<keyword evidence="1" id="KW-0732">Signal</keyword>
<protein>
    <recommendedName>
        <fullName evidence="3">Fe/B12 periplasmic-binding domain-containing protein</fullName>
    </recommendedName>
</protein>
<dbReference type="Proteomes" id="UP000249169">
    <property type="component" value="Unassembled WGS sequence"/>
</dbReference>
<proteinExistence type="predicted"/>
<dbReference type="GO" id="GO:0071281">
    <property type="term" value="P:cellular response to iron ion"/>
    <property type="evidence" value="ECO:0007669"/>
    <property type="project" value="TreeGrafter"/>
</dbReference>
<dbReference type="AlphaFoldDB" id="A0A328C7V5"/>
<evidence type="ECO:0000313" key="5">
    <source>
        <dbReference type="Proteomes" id="UP000249169"/>
    </source>
</evidence>
<evidence type="ECO:0000259" key="3">
    <source>
        <dbReference type="PROSITE" id="PS50983"/>
    </source>
</evidence>
<dbReference type="PROSITE" id="PS50983">
    <property type="entry name" value="FE_B12_PBP"/>
    <property type="match status" value="1"/>
</dbReference>
<gene>
    <name evidence="4" type="ORF">DL240_10745</name>
</gene>
<dbReference type="InterPro" id="IPR002491">
    <property type="entry name" value="ABC_transptr_periplasmic_BD"/>
</dbReference>
<name>A0A328C7V5_9DELT</name>
<dbReference type="PANTHER" id="PTHR30535:SF34">
    <property type="entry name" value="MOLYBDATE-BINDING PROTEIN MOLA"/>
    <property type="match status" value="1"/>
</dbReference>
<comment type="caution">
    <text evidence="4">The sequence shown here is derived from an EMBL/GenBank/DDBJ whole genome shotgun (WGS) entry which is preliminary data.</text>
</comment>
<evidence type="ECO:0000256" key="1">
    <source>
        <dbReference type="ARBA" id="ARBA00022729"/>
    </source>
</evidence>
<dbReference type="InterPro" id="IPR050902">
    <property type="entry name" value="ABC_Transporter_SBP"/>
</dbReference>
<dbReference type="NCBIfam" id="NF038402">
    <property type="entry name" value="TroA_like"/>
    <property type="match status" value="1"/>
</dbReference>
<dbReference type="SUPFAM" id="SSF53807">
    <property type="entry name" value="Helical backbone' metal receptor"/>
    <property type="match status" value="1"/>
</dbReference>
<dbReference type="Gene3D" id="3.40.50.1980">
    <property type="entry name" value="Nitrogenase molybdenum iron protein domain"/>
    <property type="match status" value="2"/>
</dbReference>
<evidence type="ECO:0000256" key="2">
    <source>
        <dbReference type="SAM" id="MobiDB-lite"/>
    </source>
</evidence>
<accession>A0A328C7V5</accession>
<dbReference type="InterPro" id="IPR054828">
    <property type="entry name" value="Vit_B12_bind_prot"/>
</dbReference>
<dbReference type="PANTHER" id="PTHR30535">
    <property type="entry name" value="VITAMIN B12-BINDING PROTEIN"/>
    <property type="match status" value="1"/>
</dbReference>
<keyword evidence="5" id="KW-1185">Reference proteome</keyword>
<feature type="domain" description="Fe/B12 periplasmic-binding" evidence="3">
    <location>
        <begin position="39"/>
        <end position="297"/>
    </location>
</feature>
<feature type="region of interest" description="Disordered" evidence="2">
    <location>
        <begin position="1"/>
        <end position="39"/>
    </location>
</feature>
<organism evidence="4 5">
    <name type="scientific">Lujinxingia litoralis</name>
    <dbReference type="NCBI Taxonomy" id="2211119"/>
    <lineage>
        <taxon>Bacteria</taxon>
        <taxon>Deltaproteobacteria</taxon>
        <taxon>Bradymonadales</taxon>
        <taxon>Lujinxingiaceae</taxon>
        <taxon>Lujinxingia</taxon>
    </lineage>
</organism>
<reference evidence="4 5" key="1">
    <citation type="submission" date="2018-05" db="EMBL/GenBank/DDBJ databases">
        <title>Lujinxingia marina gen. nov. sp. nov., a new facultative anaerobic member of the class Deltaproteobacteria, and proposal of Lujinxingaceae fam. nov.</title>
        <authorList>
            <person name="Li C.-M."/>
        </authorList>
    </citation>
    <scope>NUCLEOTIDE SEQUENCE [LARGE SCALE GENOMIC DNA]</scope>
    <source>
        <strain evidence="4 5">B210</strain>
    </source>
</reference>
<dbReference type="EMBL" id="QHKO01000004">
    <property type="protein sequence ID" value="RAL22490.1"/>
    <property type="molecule type" value="Genomic_DNA"/>
</dbReference>
<sequence>MGACERAPQPSVAPGSEPGARVVSEHSVHSAQLPSTPERVVSMAPSTTEVLFALGLGEQVVGVTRYCDYPAEATGRSKIGGMLDPDLEAILALKPDLVVGVQAGADHHIADQLDQAGISYAFVRGDDLEAAMRSFEILGGWMGQAERGERLRARVEGELQAVSERLRAARGERPMRALMVYDREPLVVAGPGSFGAELLELSGLTNAVGDQATAYPVLDVEAVLEAAPEAVIDVSLNVPTEQVLAYWERFESLPAVRQERVVHLPDPVMMRPGPRVPRALALLGEASGVEAAVAEQAQE</sequence>
<dbReference type="Pfam" id="PF01497">
    <property type="entry name" value="Peripla_BP_2"/>
    <property type="match status" value="1"/>
</dbReference>
<evidence type="ECO:0000313" key="4">
    <source>
        <dbReference type="EMBL" id="RAL22490.1"/>
    </source>
</evidence>